<evidence type="ECO:0000313" key="3">
    <source>
        <dbReference type="Proteomes" id="UP001596066"/>
    </source>
</evidence>
<accession>A0ABW0V6Y5</accession>
<gene>
    <name evidence="2" type="ORF">ACFPZF_09650</name>
</gene>
<feature type="region of interest" description="Disordered" evidence="1">
    <location>
        <begin position="167"/>
        <end position="188"/>
    </location>
</feature>
<evidence type="ECO:0000256" key="1">
    <source>
        <dbReference type="SAM" id="MobiDB-lite"/>
    </source>
</evidence>
<keyword evidence="3" id="KW-1185">Reference proteome</keyword>
<feature type="region of interest" description="Disordered" evidence="1">
    <location>
        <begin position="1"/>
        <end position="34"/>
    </location>
</feature>
<protein>
    <submittedName>
        <fullName evidence="2">Uncharacterized protein</fullName>
    </submittedName>
</protein>
<name>A0ABW0V6Y5_9ACTN</name>
<sequence>MAVAPDTVGAGSEPGQDIASAESPEPILTSGALPPPDSVSCTVVAVVDQAPSPVRTSVGSRSTHFVSRSTLVGSAVRVVVRVPSGFAQVRDEAAAADSTSTREPCLRAVIAADTASFNATTGRTGDAGDFAEATVGAMHVPTRAATALMATPATAVRRLRTNRAGHRDEFTAGPPAFHTHPSGAVEID</sequence>
<comment type="caution">
    <text evidence="2">The sequence shown here is derived from an EMBL/GenBank/DDBJ whole genome shotgun (WGS) entry which is preliminary data.</text>
</comment>
<dbReference type="Proteomes" id="UP001596066">
    <property type="component" value="Unassembled WGS sequence"/>
</dbReference>
<dbReference type="RefSeq" id="WP_380230933.1">
    <property type="nucleotide sequence ID" value="NZ_JBHSOC010000013.1"/>
</dbReference>
<reference evidence="3" key="1">
    <citation type="journal article" date="2019" name="Int. J. Syst. Evol. Microbiol.">
        <title>The Global Catalogue of Microorganisms (GCM) 10K type strain sequencing project: providing services to taxonomists for standard genome sequencing and annotation.</title>
        <authorList>
            <consortium name="The Broad Institute Genomics Platform"/>
            <consortium name="The Broad Institute Genome Sequencing Center for Infectious Disease"/>
            <person name="Wu L."/>
            <person name="Ma J."/>
        </authorList>
    </citation>
    <scope>NUCLEOTIDE SEQUENCE [LARGE SCALE GENOMIC DNA]</scope>
    <source>
        <strain evidence="3">CGMCC 4.1622</strain>
    </source>
</reference>
<proteinExistence type="predicted"/>
<organism evidence="2 3">
    <name type="scientific">Kitasatospora cinereorecta</name>
    <dbReference type="NCBI Taxonomy" id="285560"/>
    <lineage>
        <taxon>Bacteria</taxon>
        <taxon>Bacillati</taxon>
        <taxon>Actinomycetota</taxon>
        <taxon>Actinomycetes</taxon>
        <taxon>Kitasatosporales</taxon>
        <taxon>Streptomycetaceae</taxon>
        <taxon>Kitasatospora</taxon>
    </lineage>
</organism>
<evidence type="ECO:0000313" key="2">
    <source>
        <dbReference type="EMBL" id="MFC5641616.1"/>
    </source>
</evidence>
<dbReference type="EMBL" id="JBHSOC010000013">
    <property type="protein sequence ID" value="MFC5641616.1"/>
    <property type="molecule type" value="Genomic_DNA"/>
</dbReference>